<dbReference type="Proteomes" id="UP001165962">
    <property type="component" value="Unassembled WGS sequence"/>
</dbReference>
<feature type="transmembrane region" description="Helical" evidence="1">
    <location>
        <begin position="12"/>
        <end position="32"/>
    </location>
</feature>
<proteinExistence type="predicted"/>
<dbReference type="InterPro" id="IPR006976">
    <property type="entry name" value="VanZ-like"/>
</dbReference>
<dbReference type="RefSeq" id="WP_166146067.1">
    <property type="nucleotide sequence ID" value="NZ_JAAOIW010000001.1"/>
</dbReference>
<evidence type="ECO:0000313" key="3">
    <source>
        <dbReference type="EMBL" id="NHN28853.1"/>
    </source>
</evidence>
<organism evidence="3 4">
    <name type="scientific">Paenibacillus agricola</name>
    <dbReference type="NCBI Taxonomy" id="2716264"/>
    <lineage>
        <taxon>Bacteria</taxon>
        <taxon>Bacillati</taxon>
        <taxon>Bacillota</taxon>
        <taxon>Bacilli</taxon>
        <taxon>Bacillales</taxon>
        <taxon>Paenibacillaceae</taxon>
        <taxon>Paenibacillus</taxon>
    </lineage>
</organism>
<evidence type="ECO:0000256" key="1">
    <source>
        <dbReference type="SAM" id="Phobius"/>
    </source>
</evidence>
<keyword evidence="1" id="KW-0812">Transmembrane</keyword>
<comment type="caution">
    <text evidence="3">The sequence shown here is derived from an EMBL/GenBank/DDBJ whole genome shotgun (WGS) entry which is preliminary data.</text>
</comment>
<dbReference type="PANTHER" id="PTHR36834">
    <property type="entry name" value="MEMBRANE PROTEIN-RELATED"/>
    <property type="match status" value="1"/>
</dbReference>
<protein>
    <submittedName>
        <fullName evidence="3">VanZ family protein</fullName>
    </submittedName>
</protein>
<dbReference type="PANTHER" id="PTHR36834:SF1">
    <property type="entry name" value="INTEGRAL MEMBRANE PROTEIN"/>
    <property type="match status" value="1"/>
</dbReference>
<keyword evidence="4" id="KW-1185">Reference proteome</keyword>
<feature type="domain" description="VanZ-like" evidence="2">
    <location>
        <begin position="20"/>
        <end position="138"/>
    </location>
</feature>
<reference evidence="3" key="1">
    <citation type="submission" date="2020-03" db="EMBL/GenBank/DDBJ databases">
        <title>Draft sequencing of Paenibacilllus sp. S3N08.</title>
        <authorList>
            <person name="Kim D.-U."/>
        </authorList>
    </citation>
    <scope>NUCLEOTIDE SEQUENCE</scope>
    <source>
        <strain evidence="3">S3N08</strain>
    </source>
</reference>
<feature type="transmembrane region" description="Helical" evidence="1">
    <location>
        <begin position="65"/>
        <end position="87"/>
    </location>
</feature>
<feature type="transmembrane region" description="Helical" evidence="1">
    <location>
        <begin position="124"/>
        <end position="141"/>
    </location>
</feature>
<evidence type="ECO:0000259" key="2">
    <source>
        <dbReference type="Pfam" id="PF04892"/>
    </source>
</evidence>
<dbReference type="EMBL" id="JAAOIW010000001">
    <property type="protein sequence ID" value="NHN28853.1"/>
    <property type="molecule type" value="Genomic_DNA"/>
</dbReference>
<accession>A0ABX0IYS1</accession>
<name>A0ABX0IYS1_9BACL</name>
<sequence length="153" mass="17729">MNAKGHRLYKSIAGMMLTGYSAFMCYLLFFGFSRAGRTERMMNLVPFKTIGNYISGYRYYNFDTWIINLFGNVAAFIPFGLLVPLIFPRVQGYFQIIWRFTLALLLVEATQWVFKVGSFDVDDILLNVLGALLGFAMLQRLRRLRLAGRKWQP</sequence>
<evidence type="ECO:0000313" key="4">
    <source>
        <dbReference type="Proteomes" id="UP001165962"/>
    </source>
</evidence>
<dbReference type="Pfam" id="PF04892">
    <property type="entry name" value="VanZ"/>
    <property type="match status" value="1"/>
</dbReference>
<keyword evidence="1" id="KW-0472">Membrane</keyword>
<keyword evidence="1" id="KW-1133">Transmembrane helix</keyword>
<dbReference type="InterPro" id="IPR053150">
    <property type="entry name" value="Teicoplanin_resist-assoc"/>
</dbReference>
<gene>
    <name evidence="3" type="ORF">G9U52_03280</name>
</gene>
<feature type="transmembrane region" description="Helical" evidence="1">
    <location>
        <begin position="96"/>
        <end position="112"/>
    </location>
</feature>